<feature type="domain" description="Peptidase S33 tripeptidyl aminopeptidase-like C-terminal" evidence="6">
    <location>
        <begin position="402"/>
        <end position="501"/>
    </location>
</feature>
<sequence length="560" mass="60069">MGIPLKGTAGTVAGALVMLLGAVGPASAGGPGGDATVVLKWKSCKGEAQAGFECAVANVPLDHARPDYRSIELAVIRHRSAEPAERLGTLFFNPGGPGGPGTVGLPELYEKFPRALRDRYDIVSWDPRGVGESTAVRCFVTAEEATVWHAQVPPFPVGEKEQRAFTAAYSDLAQRCERRDPELLRHVSTADTARDLDLLRRAVGEERLHYWGISYGTLIGATYANLFPERVGRLVVDGNVDPRAWANGGATGEPELNTFLRLGSHRGSAETLGQFLDHCGRAPVERCVFSAGSPKATRAKYDSLLRRLESRPVGEWTYARTVSEVRGELYTVHPGWAGTADTLEALWDGRAPVEPTASAGPARYPGFEQSLAVLCAESPNPRSPGRYLDLERRAVAEAGALGRWWAWANEPCAAWPARAAHPYTGPWNRPTAHPVLVVNPTYDPSTPYTAGRAMAEELGRARLLTLDGYGHTALDNPSACVARHVVRYFLTGALPPEGTRCAQDLPPFVERAADPAAPTVSAGTPSERRLPGAATEGSLPYSVWPPAVSGLLPAYRAPAP</sequence>
<keyword evidence="8" id="KW-1185">Reference proteome</keyword>
<dbReference type="Proteomes" id="UP001552521">
    <property type="component" value="Unassembled WGS sequence"/>
</dbReference>
<dbReference type="Pfam" id="PF00561">
    <property type="entry name" value="Abhydrolase_1"/>
    <property type="match status" value="1"/>
</dbReference>
<feature type="signal peptide" evidence="4">
    <location>
        <begin position="1"/>
        <end position="28"/>
    </location>
</feature>
<dbReference type="InterPro" id="IPR051601">
    <property type="entry name" value="Serine_prot/Carboxylest_S33"/>
</dbReference>
<dbReference type="Pfam" id="PF08386">
    <property type="entry name" value="Abhydrolase_4"/>
    <property type="match status" value="1"/>
</dbReference>
<dbReference type="PANTHER" id="PTHR43248:SF25">
    <property type="entry name" value="AB HYDROLASE-1 DOMAIN-CONTAINING PROTEIN-RELATED"/>
    <property type="match status" value="1"/>
</dbReference>
<evidence type="ECO:0000256" key="4">
    <source>
        <dbReference type="SAM" id="SignalP"/>
    </source>
</evidence>
<feature type="domain" description="AB hydrolase-1" evidence="5">
    <location>
        <begin position="90"/>
        <end position="245"/>
    </location>
</feature>
<organism evidence="7 8">
    <name type="scientific">Streptomyces kurssanovii</name>
    <dbReference type="NCBI Taxonomy" id="67312"/>
    <lineage>
        <taxon>Bacteria</taxon>
        <taxon>Bacillati</taxon>
        <taxon>Actinomycetota</taxon>
        <taxon>Actinomycetes</taxon>
        <taxon>Kitasatosporales</taxon>
        <taxon>Streptomycetaceae</taxon>
        <taxon>Streptomyces</taxon>
    </lineage>
</organism>
<evidence type="ECO:0000256" key="1">
    <source>
        <dbReference type="ARBA" id="ARBA00010088"/>
    </source>
</evidence>
<keyword evidence="2 7" id="KW-0378">Hydrolase</keyword>
<dbReference type="InterPro" id="IPR000073">
    <property type="entry name" value="AB_hydrolase_1"/>
</dbReference>
<dbReference type="Gene3D" id="3.40.50.1820">
    <property type="entry name" value="alpha/beta hydrolase"/>
    <property type="match status" value="1"/>
</dbReference>
<dbReference type="GO" id="GO:0016787">
    <property type="term" value="F:hydrolase activity"/>
    <property type="evidence" value="ECO:0007669"/>
    <property type="project" value="UniProtKB-KW"/>
</dbReference>
<evidence type="ECO:0000256" key="2">
    <source>
        <dbReference type="ARBA" id="ARBA00022801"/>
    </source>
</evidence>
<evidence type="ECO:0000313" key="8">
    <source>
        <dbReference type="Proteomes" id="UP001552521"/>
    </source>
</evidence>
<name>A0ABV3HQF0_9ACTN</name>
<reference evidence="7 8" key="1">
    <citation type="submission" date="2024-06" db="EMBL/GenBank/DDBJ databases">
        <title>The Natural Products Discovery Center: Release of the First 8490 Sequenced Strains for Exploring Actinobacteria Biosynthetic Diversity.</title>
        <authorList>
            <person name="Kalkreuter E."/>
            <person name="Kautsar S.A."/>
            <person name="Yang D."/>
            <person name="Bader C.D."/>
            <person name="Teijaro C.N."/>
            <person name="Fluegel L."/>
            <person name="Davis C.M."/>
            <person name="Simpson J.R."/>
            <person name="Lauterbach L."/>
            <person name="Steele A.D."/>
            <person name="Gui C."/>
            <person name="Meng S."/>
            <person name="Li G."/>
            <person name="Viehrig K."/>
            <person name="Ye F."/>
            <person name="Su P."/>
            <person name="Kiefer A.F."/>
            <person name="Nichols A."/>
            <person name="Cepeda A.J."/>
            <person name="Yan W."/>
            <person name="Fan B."/>
            <person name="Jiang Y."/>
            <person name="Adhikari A."/>
            <person name="Zheng C.-J."/>
            <person name="Schuster L."/>
            <person name="Cowan T.M."/>
            <person name="Smanski M.J."/>
            <person name="Chevrette M.G."/>
            <person name="De Carvalho L.P.S."/>
            <person name="Shen B."/>
        </authorList>
    </citation>
    <scope>NUCLEOTIDE SEQUENCE [LARGE SCALE GENOMIC DNA]</scope>
    <source>
        <strain evidence="7 8">NPDC049344</strain>
    </source>
</reference>
<dbReference type="SUPFAM" id="SSF53474">
    <property type="entry name" value="alpha/beta-Hydrolases"/>
    <property type="match status" value="1"/>
</dbReference>
<evidence type="ECO:0000256" key="3">
    <source>
        <dbReference type="SAM" id="MobiDB-lite"/>
    </source>
</evidence>
<feature type="chain" id="PRO_5046122042" evidence="4">
    <location>
        <begin position="29"/>
        <end position="560"/>
    </location>
</feature>
<evidence type="ECO:0000259" key="5">
    <source>
        <dbReference type="Pfam" id="PF00561"/>
    </source>
</evidence>
<evidence type="ECO:0000259" key="6">
    <source>
        <dbReference type="Pfam" id="PF08386"/>
    </source>
</evidence>
<dbReference type="PANTHER" id="PTHR43248">
    <property type="entry name" value="2-SUCCINYL-6-HYDROXY-2,4-CYCLOHEXADIENE-1-CARBOXYLATE SYNTHASE"/>
    <property type="match status" value="1"/>
</dbReference>
<dbReference type="EMBL" id="JBFAQK010000007">
    <property type="protein sequence ID" value="MEV4680799.1"/>
    <property type="molecule type" value="Genomic_DNA"/>
</dbReference>
<comment type="caution">
    <text evidence="7">The sequence shown here is derived from an EMBL/GenBank/DDBJ whole genome shotgun (WGS) entry which is preliminary data.</text>
</comment>
<dbReference type="RefSeq" id="WP_364590147.1">
    <property type="nucleotide sequence ID" value="NZ_JBFAQK010000007.1"/>
</dbReference>
<gene>
    <name evidence="7" type="ORF">AB0K36_08495</name>
</gene>
<keyword evidence="4" id="KW-0732">Signal</keyword>
<feature type="region of interest" description="Disordered" evidence="3">
    <location>
        <begin position="515"/>
        <end position="537"/>
    </location>
</feature>
<proteinExistence type="inferred from homology"/>
<protein>
    <submittedName>
        <fullName evidence="7">Alpha/beta hydrolase</fullName>
    </submittedName>
</protein>
<evidence type="ECO:0000313" key="7">
    <source>
        <dbReference type="EMBL" id="MEV4680799.1"/>
    </source>
</evidence>
<comment type="similarity">
    <text evidence="1">Belongs to the peptidase S33 family.</text>
</comment>
<dbReference type="InterPro" id="IPR013595">
    <property type="entry name" value="Pept_S33_TAP-like_C"/>
</dbReference>
<accession>A0ABV3HQF0</accession>
<dbReference type="InterPro" id="IPR029058">
    <property type="entry name" value="AB_hydrolase_fold"/>
</dbReference>